<keyword evidence="2" id="KW-1185">Reference proteome</keyword>
<evidence type="ECO:0000313" key="1">
    <source>
        <dbReference type="EMBL" id="KAF3953250.1"/>
    </source>
</evidence>
<proteinExistence type="predicted"/>
<dbReference type="Proteomes" id="UP000737018">
    <property type="component" value="Unassembled WGS sequence"/>
</dbReference>
<dbReference type="AlphaFoldDB" id="A0A8J4QFZ5"/>
<comment type="caution">
    <text evidence="1">The sequence shown here is derived from an EMBL/GenBank/DDBJ whole genome shotgun (WGS) entry which is preliminary data.</text>
</comment>
<sequence>MSKKVEANCSGKRDSYQSHVEELAMEGQWKVFHGVLFRISWQQRLIYFPKGIITSLTSEQCNEVPETSLHALWSCPHAKKSWQSWLHICGKRFEEPEIQQPH</sequence>
<reference evidence="1" key="1">
    <citation type="submission" date="2020-03" db="EMBL/GenBank/DDBJ databases">
        <title>Castanea mollissima Vanexum genome sequencing.</title>
        <authorList>
            <person name="Staton M."/>
        </authorList>
    </citation>
    <scope>NUCLEOTIDE SEQUENCE</scope>
    <source>
        <tissue evidence="1">Leaf</tissue>
    </source>
</reference>
<name>A0A8J4QFZ5_9ROSI</name>
<dbReference type="EMBL" id="JRKL02004158">
    <property type="protein sequence ID" value="KAF3953250.1"/>
    <property type="molecule type" value="Genomic_DNA"/>
</dbReference>
<protein>
    <submittedName>
        <fullName evidence="1">Uncharacterized protein</fullName>
    </submittedName>
</protein>
<evidence type="ECO:0000313" key="2">
    <source>
        <dbReference type="Proteomes" id="UP000737018"/>
    </source>
</evidence>
<gene>
    <name evidence="1" type="ORF">CMV_021286</name>
</gene>
<organism evidence="1 2">
    <name type="scientific">Castanea mollissima</name>
    <name type="common">Chinese chestnut</name>
    <dbReference type="NCBI Taxonomy" id="60419"/>
    <lineage>
        <taxon>Eukaryota</taxon>
        <taxon>Viridiplantae</taxon>
        <taxon>Streptophyta</taxon>
        <taxon>Embryophyta</taxon>
        <taxon>Tracheophyta</taxon>
        <taxon>Spermatophyta</taxon>
        <taxon>Magnoliopsida</taxon>
        <taxon>eudicotyledons</taxon>
        <taxon>Gunneridae</taxon>
        <taxon>Pentapetalae</taxon>
        <taxon>rosids</taxon>
        <taxon>fabids</taxon>
        <taxon>Fagales</taxon>
        <taxon>Fagaceae</taxon>
        <taxon>Castanea</taxon>
    </lineage>
</organism>
<accession>A0A8J4QFZ5</accession>